<evidence type="ECO:0008006" key="4">
    <source>
        <dbReference type="Google" id="ProtNLM"/>
    </source>
</evidence>
<dbReference type="AlphaFoldDB" id="A0A9X1JJL4"/>
<reference evidence="2" key="1">
    <citation type="submission" date="2021-04" db="EMBL/GenBank/DDBJ databases">
        <authorList>
            <person name="Pira H."/>
            <person name="Risdian C."/>
            <person name="Wink J."/>
        </authorList>
    </citation>
    <scope>NUCLEOTIDE SEQUENCE</scope>
    <source>
        <strain evidence="2">WH158</strain>
    </source>
</reference>
<dbReference type="RefSeq" id="WP_218403443.1">
    <property type="nucleotide sequence ID" value="NZ_JAGSPC010000001.1"/>
</dbReference>
<comment type="caution">
    <text evidence="2">The sequence shown here is derived from an EMBL/GenBank/DDBJ whole genome shotgun (WGS) entry which is preliminary data.</text>
</comment>
<evidence type="ECO:0000313" key="2">
    <source>
        <dbReference type="EMBL" id="MBV7258070.1"/>
    </source>
</evidence>
<dbReference type="Proteomes" id="UP001138681">
    <property type="component" value="Unassembled WGS sequence"/>
</dbReference>
<protein>
    <recommendedName>
        <fullName evidence="4">SnoaL-like domain-containing protein</fullName>
    </recommendedName>
</protein>
<evidence type="ECO:0000256" key="1">
    <source>
        <dbReference type="SAM" id="SignalP"/>
    </source>
</evidence>
<organism evidence="2 3">
    <name type="scientific">Erythrobacter crassostreae</name>
    <dbReference type="NCBI Taxonomy" id="2828328"/>
    <lineage>
        <taxon>Bacteria</taxon>
        <taxon>Pseudomonadati</taxon>
        <taxon>Pseudomonadota</taxon>
        <taxon>Alphaproteobacteria</taxon>
        <taxon>Sphingomonadales</taxon>
        <taxon>Erythrobacteraceae</taxon>
        <taxon>Erythrobacter/Porphyrobacter group</taxon>
        <taxon>Erythrobacter</taxon>
    </lineage>
</organism>
<feature type="chain" id="PRO_5040730284" description="SnoaL-like domain-containing protein" evidence="1">
    <location>
        <begin position="20"/>
        <end position="164"/>
    </location>
</feature>
<keyword evidence="1" id="KW-0732">Signal</keyword>
<name>A0A9X1JJL4_9SPHN</name>
<gene>
    <name evidence="2" type="ORF">KCG46_00605</name>
</gene>
<dbReference type="EMBL" id="JAGSPC010000001">
    <property type="protein sequence ID" value="MBV7258070.1"/>
    <property type="molecule type" value="Genomic_DNA"/>
</dbReference>
<accession>A0A9X1JJL4</accession>
<feature type="signal peptide" evidence="1">
    <location>
        <begin position="1"/>
        <end position="19"/>
    </location>
</feature>
<keyword evidence="3" id="KW-1185">Reference proteome</keyword>
<evidence type="ECO:0000313" key="3">
    <source>
        <dbReference type="Proteomes" id="UP001138681"/>
    </source>
</evidence>
<proteinExistence type="predicted"/>
<sequence>MIRSILAAALAVTATAASAQLTMTPTDSGKVMLAAADFIDAIGSDDKSALAQHMIPEGTIFVHNRMDPDNPRVDIVSVADHLERWSKGKRKTSERMDFRRISVDGDMAQVWGPYSFEVDGKLTHCGVNSLSMVKTESGWKVANTSFTMVPPSDCYKYGMHWIEE</sequence>